<evidence type="ECO:0000256" key="1">
    <source>
        <dbReference type="SAM" id="MobiDB-lite"/>
    </source>
</evidence>
<sequence length="146" mass="16653">MSEDIYAKPDMNKKVKFNRGEMEERMVDIYVSADTLRDGDTRTTTHETEDTAVDNGPGDQRSAADSSIRRTRVSAVCLSLLCVLLLAGIIVLSVYYNKEHQLHTKDKDQLQTSHNNLTKEKDQLQVSYNNLTKERDQLQTSYNNPD</sequence>
<dbReference type="AlphaFoldDB" id="A0ABD0WBV7"/>
<dbReference type="Gene3D" id="1.20.5.400">
    <property type="match status" value="1"/>
</dbReference>
<keyword evidence="2" id="KW-0812">Transmembrane</keyword>
<dbReference type="EMBL" id="JAGEUA010000008">
    <property type="protein sequence ID" value="KAL0968800.1"/>
    <property type="molecule type" value="Genomic_DNA"/>
</dbReference>
<keyword evidence="2" id="KW-0472">Membrane</keyword>
<keyword evidence="4" id="KW-1185">Reference proteome</keyword>
<evidence type="ECO:0000313" key="4">
    <source>
        <dbReference type="Proteomes" id="UP001557470"/>
    </source>
</evidence>
<gene>
    <name evidence="3" type="ORF">UPYG_G00272030</name>
</gene>
<feature type="transmembrane region" description="Helical" evidence="2">
    <location>
        <begin position="75"/>
        <end position="96"/>
    </location>
</feature>
<proteinExistence type="predicted"/>
<dbReference type="Proteomes" id="UP001557470">
    <property type="component" value="Unassembled WGS sequence"/>
</dbReference>
<comment type="caution">
    <text evidence="3">The sequence shown here is derived from an EMBL/GenBank/DDBJ whole genome shotgun (WGS) entry which is preliminary data.</text>
</comment>
<keyword evidence="2" id="KW-1133">Transmembrane helix</keyword>
<evidence type="ECO:0000256" key="2">
    <source>
        <dbReference type="SAM" id="Phobius"/>
    </source>
</evidence>
<name>A0ABD0WBV7_UMBPY</name>
<reference evidence="3 4" key="1">
    <citation type="submission" date="2024-06" db="EMBL/GenBank/DDBJ databases">
        <authorList>
            <person name="Pan Q."/>
            <person name="Wen M."/>
            <person name="Jouanno E."/>
            <person name="Zahm M."/>
            <person name="Klopp C."/>
            <person name="Cabau C."/>
            <person name="Louis A."/>
            <person name="Berthelot C."/>
            <person name="Parey E."/>
            <person name="Roest Crollius H."/>
            <person name="Montfort J."/>
            <person name="Robinson-Rechavi M."/>
            <person name="Bouchez O."/>
            <person name="Lampietro C."/>
            <person name="Lopez Roques C."/>
            <person name="Donnadieu C."/>
            <person name="Postlethwait J."/>
            <person name="Bobe J."/>
            <person name="Verreycken H."/>
            <person name="Guiguen Y."/>
        </authorList>
    </citation>
    <scope>NUCLEOTIDE SEQUENCE [LARGE SCALE GENOMIC DNA]</scope>
    <source>
        <strain evidence="3">Up_M1</strain>
        <tissue evidence="3">Testis</tissue>
    </source>
</reference>
<evidence type="ECO:0000313" key="3">
    <source>
        <dbReference type="EMBL" id="KAL0968800.1"/>
    </source>
</evidence>
<organism evidence="3 4">
    <name type="scientific">Umbra pygmaea</name>
    <name type="common">Eastern mudminnow</name>
    <dbReference type="NCBI Taxonomy" id="75934"/>
    <lineage>
        <taxon>Eukaryota</taxon>
        <taxon>Metazoa</taxon>
        <taxon>Chordata</taxon>
        <taxon>Craniata</taxon>
        <taxon>Vertebrata</taxon>
        <taxon>Euteleostomi</taxon>
        <taxon>Actinopterygii</taxon>
        <taxon>Neopterygii</taxon>
        <taxon>Teleostei</taxon>
        <taxon>Protacanthopterygii</taxon>
        <taxon>Esociformes</taxon>
        <taxon>Umbridae</taxon>
        <taxon>Umbra</taxon>
    </lineage>
</organism>
<protein>
    <submittedName>
        <fullName evidence="3">Uncharacterized protein</fullName>
    </submittedName>
</protein>
<feature type="compositionally biased region" description="Basic and acidic residues" evidence="1">
    <location>
        <begin position="37"/>
        <end position="49"/>
    </location>
</feature>
<accession>A0ABD0WBV7</accession>
<feature type="region of interest" description="Disordered" evidence="1">
    <location>
        <begin position="37"/>
        <end position="69"/>
    </location>
</feature>
<feature type="region of interest" description="Disordered" evidence="1">
    <location>
        <begin position="104"/>
        <end position="125"/>
    </location>
</feature>